<dbReference type="AlphaFoldDB" id="A0A927R4S2"/>
<sequence>RLDRQWKKMIAHFFLLALSKKDIFQSFVNVNFESEDSIVFVPPAEPVSQTVFR</sequence>
<feature type="non-terminal residue" evidence="1">
    <location>
        <position position="1"/>
    </location>
</feature>
<accession>A0A927R4S2</accession>
<evidence type="ECO:0000313" key="2">
    <source>
        <dbReference type="Proteomes" id="UP000658225"/>
    </source>
</evidence>
<name>A0A927R4S2_9BACL</name>
<organism evidence="1 2">
    <name type="scientific">Sporosarcina limicola</name>
    <dbReference type="NCBI Taxonomy" id="34101"/>
    <lineage>
        <taxon>Bacteria</taxon>
        <taxon>Bacillati</taxon>
        <taxon>Bacillota</taxon>
        <taxon>Bacilli</taxon>
        <taxon>Bacillales</taxon>
        <taxon>Caryophanaceae</taxon>
        <taxon>Sporosarcina</taxon>
    </lineage>
</organism>
<dbReference type="Proteomes" id="UP000658225">
    <property type="component" value="Unassembled WGS sequence"/>
</dbReference>
<dbReference type="EMBL" id="JADBEL010000028">
    <property type="protein sequence ID" value="MBE1556531.1"/>
    <property type="molecule type" value="Genomic_DNA"/>
</dbReference>
<evidence type="ECO:0000313" key="1">
    <source>
        <dbReference type="EMBL" id="MBE1556531.1"/>
    </source>
</evidence>
<keyword evidence="2" id="KW-1185">Reference proteome</keyword>
<comment type="caution">
    <text evidence="1">The sequence shown here is derived from an EMBL/GenBank/DDBJ whole genome shotgun (WGS) entry which is preliminary data.</text>
</comment>
<reference evidence="1" key="1">
    <citation type="submission" date="2020-10" db="EMBL/GenBank/DDBJ databases">
        <title>Genomic Encyclopedia of Type Strains, Phase IV (KMG-IV): sequencing the most valuable type-strain genomes for metagenomic binning, comparative biology and taxonomic classification.</title>
        <authorList>
            <person name="Goeker M."/>
        </authorList>
    </citation>
    <scope>NUCLEOTIDE SEQUENCE</scope>
    <source>
        <strain evidence="1">DSM 13886</strain>
    </source>
</reference>
<protein>
    <submittedName>
        <fullName evidence="1">Uncharacterized protein</fullName>
    </submittedName>
</protein>
<gene>
    <name evidence="1" type="ORF">H4683_003656</name>
</gene>
<proteinExistence type="predicted"/>